<name>A0A5B7K1J4_PORTR</name>
<proteinExistence type="predicted"/>
<evidence type="ECO:0000313" key="2">
    <source>
        <dbReference type="Proteomes" id="UP000324222"/>
    </source>
</evidence>
<reference evidence="1 2" key="1">
    <citation type="submission" date="2019-05" db="EMBL/GenBank/DDBJ databases">
        <title>Another draft genome of Portunus trituberculatus and its Hox gene families provides insights of decapod evolution.</title>
        <authorList>
            <person name="Jeong J.-H."/>
            <person name="Song I."/>
            <person name="Kim S."/>
            <person name="Choi T."/>
            <person name="Kim D."/>
            <person name="Ryu S."/>
            <person name="Kim W."/>
        </authorList>
    </citation>
    <scope>NUCLEOTIDE SEQUENCE [LARGE SCALE GENOMIC DNA]</scope>
    <source>
        <tissue evidence="1">Muscle</tissue>
    </source>
</reference>
<comment type="caution">
    <text evidence="1">The sequence shown here is derived from an EMBL/GenBank/DDBJ whole genome shotgun (WGS) entry which is preliminary data.</text>
</comment>
<dbReference type="EMBL" id="VSRR010124733">
    <property type="protein sequence ID" value="MPD00860.1"/>
    <property type="molecule type" value="Genomic_DNA"/>
</dbReference>
<sequence>MDPYNRRTKLPKKTQVPIPVTFENCPYKSSKAFRVQDRVRET</sequence>
<keyword evidence="2" id="KW-1185">Reference proteome</keyword>
<accession>A0A5B7K1J4</accession>
<evidence type="ECO:0000313" key="1">
    <source>
        <dbReference type="EMBL" id="MPD00860.1"/>
    </source>
</evidence>
<dbReference type="Proteomes" id="UP000324222">
    <property type="component" value="Unassembled WGS sequence"/>
</dbReference>
<protein>
    <submittedName>
        <fullName evidence="1">Uncharacterized protein</fullName>
    </submittedName>
</protein>
<dbReference type="AlphaFoldDB" id="A0A5B7K1J4"/>
<gene>
    <name evidence="1" type="ORF">E2C01_096364</name>
</gene>
<organism evidence="1 2">
    <name type="scientific">Portunus trituberculatus</name>
    <name type="common">Swimming crab</name>
    <name type="synonym">Neptunus trituberculatus</name>
    <dbReference type="NCBI Taxonomy" id="210409"/>
    <lineage>
        <taxon>Eukaryota</taxon>
        <taxon>Metazoa</taxon>
        <taxon>Ecdysozoa</taxon>
        <taxon>Arthropoda</taxon>
        <taxon>Crustacea</taxon>
        <taxon>Multicrustacea</taxon>
        <taxon>Malacostraca</taxon>
        <taxon>Eumalacostraca</taxon>
        <taxon>Eucarida</taxon>
        <taxon>Decapoda</taxon>
        <taxon>Pleocyemata</taxon>
        <taxon>Brachyura</taxon>
        <taxon>Eubrachyura</taxon>
        <taxon>Portunoidea</taxon>
        <taxon>Portunidae</taxon>
        <taxon>Portuninae</taxon>
        <taxon>Portunus</taxon>
    </lineage>
</organism>